<keyword evidence="3" id="KW-0479">Metal-binding</keyword>
<sequence>MRGSPSLDRRTPQSIAAVGMDMPQLYSASLILMLYWFAMHSSLLLCSSAHIVMVLISNTLLKWDENVVLRKSFQRLKNQMHTFYLRIFPVREEKVLHFEKIRFGCMAERVRHDLLSKNGLVDVVAGRETSNTSGSELKLFVLFSQIVTISTIKKIHSLVHHVTCRPRLGGRTFLTLLDKVSEIDPEMRIRFTSPHPKDFPMEVINIIKERKNICNQLHLPAQSGDNKVLDTMGRGYTRELYLQLVNDIRAILPDVYLTSDFISGFCGESEEAHQMTLNLIRQVKYSFCYVFPYSMREKTHAHYHLLDNVPVDIKRQRHEELASVFREEALKLHRKLIGTTQLVLVEGVGRLCYFRQSKRSETAVQGRADGGTKVIFENNGNYEPGDYVAVKVTIVHLYNISCCLCI</sequence>
<dbReference type="GO" id="GO:0046872">
    <property type="term" value="F:metal ion binding"/>
    <property type="evidence" value="ECO:0007669"/>
    <property type="project" value="UniProtKB-KW"/>
</dbReference>
<dbReference type="AlphaFoldDB" id="A0A1I7XB71"/>
<protein>
    <submittedName>
        <fullName evidence="10">TRAM domain-containing protein</fullName>
    </submittedName>
</protein>
<keyword evidence="5" id="KW-0411">Iron-sulfur</keyword>
<keyword evidence="6" id="KW-0472">Membrane</keyword>
<keyword evidence="6" id="KW-1133">Transmembrane helix</keyword>
<evidence type="ECO:0000256" key="5">
    <source>
        <dbReference type="ARBA" id="ARBA00023014"/>
    </source>
</evidence>
<evidence type="ECO:0000259" key="8">
    <source>
        <dbReference type="PROSITE" id="PS51918"/>
    </source>
</evidence>
<evidence type="ECO:0000256" key="4">
    <source>
        <dbReference type="ARBA" id="ARBA00023004"/>
    </source>
</evidence>
<evidence type="ECO:0000313" key="9">
    <source>
        <dbReference type="Proteomes" id="UP000095283"/>
    </source>
</evidence>
<dbReference type="InterPro" id="IPR023404">
    <property type="entry name" value="rSAM_horseshoe"/>
</dbReference>
<dbReference type="GO" id="GO:0051539">
    <property type="term" value="F:4 iron, 4 sulfur cluster binding"/>
    <property type="evidence" value="ECO:0007669"/>
    <property type="project" value="UniProtKB-KW"/>
</dbReference>
<keyword evidence="2" id="KW-0949">S-adenosyl-L-methionine</keyword>
<evidence type="ECO:0000313" key="10">
    <source>
        <dbReference type="WBParaSite" id="Hba_14767"/>
    </source>
</evidence>
<dbReference type="PROSITE" id="PS50926">
    <property type="entry name" value="TRAM"/>
    <property type="match status" value="1"/>
</dbReference>
<dbReference type="Pfam" id="PF01938">
    <property type="entry name" value="TRAM"/>
    <property type="match status" value="1"/>
</dbReference>
<keyword evidence="9" id="KW-1185">Reference proteome</keyword>
<dbReference type="PANTHER" id="PTHR43020:SF2">
    <property type="entry name" value="MITOCHONDRIAL TRNA METHYLTHIOTRANSFERASE CDK5RAP1"/>
    <property type="match status" value="1"/>
</dbReference>
<dbReference type="Proteomes" id="UP000095283">
    <property type="component" value="Unplaced"/>
</dbReference>
<keyword evidence="6" id="KW-0812">Transmembrane</keyword>
<dbReference type="WBParaSite" id="Hba_14767">
    <property type="protein sequence ID" value="Hba_14767"/>
    <property type="gene ID" value="Hba_14767"/>
</dbReference>
<dbReference type="PROSITE" id="PS51918">
    <property type="entry name" value="RADICAL_SAM"/>
    <property type="match status" value="1"/>
</dbReference>
<evidence type="ECO:0000259" key="7">
    <source>
        <dbReference type="PROSITE" id="PS50926"/>
    </source>
</evidence>
<keyword evidence="4" id="KW-0408">Iron</keyword>
<dbReference type="PANTHER" id="PTHR43020">
    <property type="entry name" value="CDK5 REGULATORY SUBUNIT-ASSOCIATED PROTEIN 1"/>
    <property type="match status" value="1"/>
</dbReference>
<evidence type="ECO:0000256" key="1">
    <source>
        <dbReference type="ARBA" id="ARBA00022485"/>
    </source>
</evidence>
<dbReference type="InterPro" id="IPR058240">
    <property type="entry name" value="rSAM_sf"/>
</dbReference>
<dbReference type="InterPro" id="IPR006638">
    <property type="entry name" value="Elp3/MiaA/NifB-like_rSAM"/>
</dbReference>
<evidence type="ECO:0000256" key="3">
    <source>
        <dbReference type="ARBA" id="ARBA00022723"/>
    </source>
</evidence>
<dbReference type="GO" id="GO:0005829">
    <property type="term" value="C:cytosol"/>
    <property type="evidence" value="ECO:0007669"/>
    <property type="project" value="TreeGrafter"/>
</dbReference>
<dbReference type="GO" id="GO:0035597">
    <property type="term" value="F:tRNA-2-methylthio-N(6)-dimethylallyladenosine(37) synthase activity"/>
    <property type="evidence" value="ECO:0007669"/>
    <property type="project" value="TreeGrafter"/>
</dbReference>
<proteinExistence type="predicted"/>
<dbReference type="Gene3D" id="3.80.30.20">
    <property type="entry name" value="tm_1862 like domain"/>
    <property type="match status" value="1"/>
</dbReference>
<dbReference type="SMART" id="SM00729">
    <property type="entry name" value="Elp3"/>
    <property type="match status" value="1"/>
</dbReference>
<reference evidence="10" key="1">
    <citation type="submission" date="2016-11" db="UniProtKB">
        <authorList>
            <consortium name="WormBaseParasite"/>
        </authorList>
    </citation>
    <scope>IDENTIFICATION</scope>
</reference>
<dbReference type="GO" id="GO:0005739">
    <property type="term" value="C:mitochondrion"/>
    <property type="evidence" value="ECO:0007669"/>
    <property type="project" value="TreeGrafter"/>
</dbReference>
<dbReference type="InterPro" id="IPR007197">
    <property type="entry name" value="rSAM"/>
</dbReference>
<dbReference type="Pfam" id="PF04055">
    <property type="entry name" value="Radical_SAM"/>
    <property type="match status" value="1"/>
</dbReference>
<name>A0A1I7XB71_HETBA</name>
<feature type="domain" description="Radical SAM core" evidence="8">
    <location>
        <begin position="77"/>
        <end position="331"/>
    </location>
</feature>
<keyword evidence="1" id="KW-0004">4Fe-4S</keyword>
<feature type="transmembrane region" description="Helical" evidence="6">
    <location>
        <begin position="30"/>
        <end position="56"/>
    </location>
</feature>
<evidence type="ECO:0000256" key="6">
    <source>
        <dbReference type="SAM" id="Phobius"/>
    </source>
</evidence>
<organism evidence="9 10">
    <name type="scientific">Heterorhabditis bacteriophora</name>
    <name type="common">Entomopathogenic nematode worm</name>
    <dbReference type="NCBI Taxonomy" id="37862"/>
    <lineage>
        <taxon>Eukaryota</taxon>
        <taxon>Metazoa</taxon>
        <taxon>Ecdysozoa</taxon>
        <taxon>Nematoda</taxon>
        <taxon>Chromadorea</taxon>
        <taxon>Rhabditida</taxon>
        <taxon>Rhabditina</taxon>
        <taxon>Rhabditomorpha</taxon>
        <taxon>Strongyloidea</taxon>
        <taxon>Heterorhabditidae</taxon>
        <taxon>Heterorhabditis</taxon>
    </lineage>
</organism>
<dbReference type="SUPFAM" id="SSF102114">
    <property type="entry name" value="Radical SAM enzymes"/>
    <property type="match status" value="1"/>
</dbReference>
<accession>A0A1I7XB71</accession>
<evidence type="ECO:0000256" key="2">
    <source>
        <dbReference type="ARBA" id="ARBA00022691"/>
    </source>
</evidence>
<dbReference type="InterPro" id="IPR002792">
    <property type="entry name" value="TRAM_dom"/>
</dbReference>
<feature type="domain" description="TRAM" evidence="7">
    <location>
        <begin position="334"/>
        <end position="406"/>
    </location>
</feature>